<evidence type="ECO:0000313" key="13">
    <source>
        <dbReference type="Proteomes" id="UP000614811"/>
    </source>
</evidence>
<comment type="caution">
    <text evidence="12">The sequence shown here is derived from an EMBL/GenBank/DDBJ whole genome shotgun (WGS) entry which is preliminary data.</text>
</comment>
<evidence type="ECO:0000256" key="2">
    <source>
        <dbReference type="ARBA" id="ARBA00021549"/>
    </source>
</evidence>
<reference evidence="12" key="2">
    <citation type="submission" date="2020-09" db="EMBL/GenBank/DDBJ databases">
        <authorList>
            <person name="Sun Q."/>
            <person name="Kim S."/>
        </authorList>
    </citation>
    <scope>NUCLEOTIDE SEQUENCE</scope>
    <source>
        <strain evidence="12">KCTC 12711</strain>
    </source>
</reference>
<comment type="subcellular location">
    <subcellularLocation>
        <location evidence="1">Cell inner membrane</location>
        <topology evidence="1">Single-pass membrane protein</topology>
    </subcellularLocation>
</comment>
<protein>
    <recommendedName>
        <fullName evidence="2">Type II secretion system protein H</fullName>
    </recommendedName>
    <alternativeName>
        <fullName evidence="10">General secretion pathway protein H</fullName>
    </alternativeName>
</protein>
<dbReference type="AlphaFoldDB" id="A0A918VMC9"/>
<evidence type="ECO:0000256" key="3">
    <source>
        <dbReference type="ARBA" id="ARBA00022475"/>
    </source>
</evidence>
<evidence type="ECO:0000256" key="5">
    <source>
        <dbReference type="ARBA" id="ARBA00022519"/>
    </source>
</evidence>
<keyword evidence="6" id="KW-0812">Transmembrane</keyword>
<evidence type="ECO:0000256" key="1">
    <source>
        <dbReference type="ARBA" id="ARBA00004377"/>
    </source>
</evidence>
<reference evidence="12" key="1">
    <citation type="journal article" date="2014" name="Int. J. Syst. Evol. Microbiol.">
        <title>Complete genome sequence of Corynebacterium casei LMG S-19264T (=DSM 44701T), isolated from a smear-ripened cheese.</title>
        <authorList>
            <consortium name="US DOE Joint Genome Institute (JGI-PGF)"/>
            <person name="Walter F."/>
            <person name="Albersmeier A."/>
            <person name="Kalinowski J."/>
            <person name="Ruckert C."/>
        </authorList>
    </citation>
    <scope>NUCLEOTIDE SEQUENCE</scope>
    <source>
        <strain evidence="12">KCTC 12711</strain>
    </source>
</reference>
<dbReference type="InterPro" id="IPR002416">
    <property type="entry name" value="T2SS_protein-GspH"/>
</dbReference>
<evidence type="ECO:0000256" key="7">
    <source>
        <dbReference type="ARBA" id="ARBA00022989"/>
    </source>
</evidence>
<dbReference type="GO" id="GO:0015628">
    <property type="term" value="P:protein secretion by the type II secretion system"/>
    <property type="evidence" value="ECO:0007669"/>
    <property type="project" value="InterPro"/>
</dbReference>
<dbReference type="SUPFAM" id="SSF54523">
    <property type="entry name" value="Pili subunits"/>
    <property type="match status" value="1"/>
</dbReference>
<dbReference type="PRINTS" id="PR00885">
    <property type="entry name" value="BCTERIALGSPH"/>
</dbReference>
<evidence type="ECO:0000256" key="10">
    <source>
        <dbReference type="ARBA" id="ARBA00030775"/>
    </source>
</evidence>
<dbReference type="Pfam" id="PF12019">
    <property type="entry name" value="GspH"/>
    <property type="match status" value="1"/>
</dbReference>
<keyword evidence="4" id="KW-0488">Methylation</keyword>
<dbReference type="InterPro" id="IPR045584">
    <property type="entry name" value="Pilin-like"/>
</dbReference>
<feature type="domain" description="General secretion pathway GspH" evidence="11">
    <location>
        <begin position="29"/>
        <end position="136"/>
    </location>
</feature>
<name>A0A918VMC9_9GAMM</name>
<proteinExistence type="inferred from homology"/>
<dbReference type="EMBL" id="BMXA01000002">
    <property type="protein sequence ID" value="GHA08925.1"/>
    <property type="molecule type" value="Genomic_DNA"/>
</dbReference>
<evidence type="ECO:0000313" key="12">
    <source>
        <dbReference type="EMBL" id="GHA08925.1"/>
    </source>
</evidence>
<dbReference type="InterPro" id="IPR022346">
    <property type="entry name" value="T2SS_GspH"/>
</dbReference>
<accession>A0A918VMC9</accession>
<dbReference type="Gene3D" id="3.55.40.10">
    <property type="entry name" value="minor pseudopilin epsh domain"/>
    <property type="match status" value="1"/>
</dbReference>
<evidence type="ECO:0000256" key="4">
    <source>
        <dbReference type="ARBA" id="ARBA00022481"/>
    </source>
</evidence>
<evidence type="ECO:0000256" key="6">
    <source>
        <dbReference type="ARBA" id="ARBA00022692"/>
    </source>
</evidence>
<keyword evidence="13" id="KW-1185">Reference proteome</keyword>
<evidence type="ECO:0000256" key="9">
    <source>
        <dbReference type="ARBA" id="ARBA00025772"/>
    </source>
</evidence>
<evidence type="ECO:0000259" key="11">
    <source>
        <dbReference type="Pfam" id="PF12019"/>
    </source>
</evidence>
<organism evidence="12 13">
    <name type="scientific">Arenicella chitinivorans</name>
    <dbReference type="NCBI Taxonomy" id="1329800"/>
    <lineage>
        <taxon>Bacteria</taxon>
        <taxon>Pseudomonadati</taxon>
        <taxon>Pseudomonadota</taxon>
        <taxon>Gammaproteobacteria</taxon>
        <taxon>Arenicellales</taxon>
        <taxon>Arenicellaceae</taxon>
        <taxon>Arenicella</taxon>
    </lineage>
</organism>
<sequence>MVVVMIIAVVSVSVALSFGRSTDRTARLEADRFMAVINEVRDEAVIAGTGYLLNMDEKSHTYSFESTRSGAPASVGDDLFRARSIGDEVEIEWTVLEILEEDSNVAPKVYITSLGELTPFELRLSGDNTDYIVRVNDEGMLERQEKAQLGFR</sequence>
<gene>
    <name evidence="12" type="ORF">GCM10008090_18540</name>
</gene>
<comment type="similarity">
    <text evidence="9">Belongs to the GSP H family.</text>
</comment>
<dbReference type="GO" id="GO:0005886">
    <property type="term" value="C:plasma membrane"/>
    <property type="evidence" value="ECO:0007669"/>
    <property type="project" value="UniProtKB-SubCell"/>
</dbReference>
<keyword evidence="8" id="KW-0472">Membrane</keyword>
<keyword evidence="7" id="KW-1133">Transmembrane helix</keyword>
<keyword evidence="5" id="KW-0997">Cell inner membrane</keyword>
<keyword evidence="3" id="KW-1003">Cell membrane</keyword>
<evidence type="ECO:0000256" key="8">
    <source>
        <dbReference type="ARBA" id="ARBA00023136"/>
    </source>
</evidence>
<dbReference type="GO" id="GO:0015627">
    <property type="term" value="C:type II protein secretion system complex"/>
    <property type="evidence" value="ECO:0007669"/>
    <property type="project" value="InterPro"/>
</dbReference>
<dbReference type="Proteomes" id="UP000614811">
    <property type="component" value="Unassembled WGS sequence"/>
</dbReference>